<keyword evidence="4 9" id="KW-0812">Transmembrane</keyword>
<dbReference type="PANTHER" id="PTHR10263">
    <property type="entry name" value="V-TYPE PROTON ATPASE PROTEOLIPID SUBUNIT"/>
    <property type="match status" value="1"/>
</dbReference>
<keyword evidence="3 9" id="KW-0813">Transport</keyword>
<evidence type="ECO:0000256" key="9">
    <source>
        <dbReference type="RuleBase" id="RU363060"/>
    </source>
</evidence>
<proteinExistence type="inferred from homology"/>
<dbReference type="Proteomes" id="UP000241769">
    <property type="component" value="Unassembled WGS sequence"/>
</dbReference>
<evidence type="ECO:0000256" key="8">
    <source>
        <dbReference type="ARBA" id="ARBA00023136"/>
    </source>
</evidence>
<organism evidence="12 13">
    <name type="scientific">Planoprotostelium fungivorum</name>
    <dbReference type="NCBI Taxonomy" id="1890364"/>
    <lineage>
        <taxon>Eukaryota</taxon>
        <taxon>Amoebozoa</taxon>
        <taxon>Evosea</taxon>
        <taxon>Variosea</taxon>
        <taxon>Cavosteliida</taxon>
        <taxon>Cavosteliaceae</taxon>
        <taxon>Planoprotostelium</taxon>
    </lineage>
</organism>
<dbReference type="PRINTS" id="PR00122">
    <property type="entry name" value="VACATPASE"/>
</dbReference>
<feature type="compositionally biased region" description="Low complexity" evidence="10">
    <location>
        <begin position="21"/>
        <end position="30"/>
    </location>
</feature>
<gene>
    <name evidence="12" type="ORF">PROFUN_11176</name>
</gene>
<evidence type="ECO:0000256" key="5">
    <source>
        <dbReference type="ARBA" id="ARBA00022781"/>
    </source>
</evidence>
<dbReference type="EMBL" id="MDYQ01000132">
    <property type="protein sequence ID" value="PRP81024.1"/>
    <property type="molecule type" value="Genomic_DNA"/>
</dbReference>
<comment type="similarity">
    <text evidence="2 9">Belongs to the V-ATPase proteolipid subunit family.</text>
</comment>
<reference evidence="12 13" key="1">
    <citation type="journal article" date="2018" name="Genome Biol. Evol.">
        <title>Multiple Roots of Fruiting Body Formation in Amoebozoa.</title>
        <authorList>
            <person name="Hillmann F."/>
            <person name="Forbes G."/>
            <person name="Novohradska S."/>
            <person name="Ferling I."/>
            <person name="Riege K."/>
            <person name="Groth M."/>
            <person name="Westermann M."/>
            <person name="Marz M."/>
            <person name="Spaller T."/>
            <person name="Winckler T."/>
            <person name="Schaap P."/>
            <person name="Glockner G."/>
        </authorList>
    </citation>
    <scope>NUCLEOTIDE SEQUENCE [LARGE SCALE GENOMIC DNA]</scope>
    <source>
        <strain evidence="12 13">Jena</strain>
    </source>
</reference>
<dbReference type="AlphaFoldDB" id="A0A2P6NAP2"/>
<feature type="compositionally biased region" description="Polar residues" evidence="10">
    <location>
        <begin position="1"/>
        <end position="18"/>
    </location>
</feature>
<sequence length="490" mass="53579">MKGYQFTSSCNESTGDEISTTRESSSCPSSQNLSMSTVLSLIHPHAYIALGAAFAIGLSVVGAAWGIFTTGSSLVGAGVKTPRIATKNLVSIIFCEAVAIYGIIIAIILQSRMKDAYNTDKGAPFYKAFKGAYAVFWSGLSVGGCNLLCGMCVGQAGSACALADAQDPRLFVKILVVEIFGSALGLFGVIIDFQFEYYSPSIRLPWLTRCPTLSLTTSRRTSRSNCDRLARSDISACLIRVYPTSFSCQCGVARQPDNQLHADSWVHVLAKELSPYLADVRCVGRSCTSQNIIPIRAAEPRASLSTAPDLPYHYLFIITVIMGSEDHRTSTNEEIHLETMGEQPSDAATPASVQVTQPEDDVERGQAPTEKRQKKKFNWEEAEKLLNYEPEDPVTRIVNKIHFWCHRAGLLFMVCCLLPLVPFNAFLLGLAEMTLSVIVKPWVGVLDHLWSRMHWKTVIFYYVLWGSLILMAGLIASAAAPYALSATSAK</sequence>
<dbReference type="GO" id="GO:0033179">
    <property type="term" value="C:proton-transporting V-type ATPase, V0 domain"/>
    <property type="evidence" value="ECO:0007669"/>
    <property type="project" value="InterPro"/>
</dbReference>
<evidence type="ECO:0000256" key="7">
    <source>
        <dbReference type="ARBA" id="ARBA00023065"/>
    </source>
</evidence>
<evidence type="ECO:0000313" key="12">
    <source>
        <dbReference type="EMBL" id="PRP81024.1"/>
    </source>
</evidence>
<evidence type="ECO:0000256" key="4">
    <source>
        <dbReference type="ARBA" id="ARBA00022692"/>
    </source>
</evidence>
<feature type="region of interest" description="Disordered" evidence="10">
    <location>
        <begin position="1"/>
        <end position="31"/>
    </location>
</feature>
<feature type="domain" description="V-ATPase proteolipid subunit C-like" evidence="11">
    <location>
        <begin position="50"/>
        <end position="109"/>
    </location>
</feature>
<evidence type="ECO:0000313" key="13">
    <source>
        <dbReference type="Proteomes" id="UP000241769"/>
    </source>
</evidence>
<keyword evidence="6 9" id="KW-1133">Transmembrane helix</keyword>
<dbReference type="CDD" id="cd18177">
    <property type="entry name" value="ATP-synt_Vo_c_ATP6F_rpt1"/>
    <property type="match status" value="1"/>
</dbReference>
<feature type="transmembrane region" description="Helical" evidence="9">
    <location>
        <begin position="131"/>
        <end position="158"/>
    </location>
</feature>
<dbReference type="InterPro" id="IPR035921">
    <property type="entry name" value="F/V-ATP_Csub_sf"/>
</dbReference>
<evidence type="ECO:0000259" key="11">
    <source>
        <dbReference type="Pfam" id="PF00137"/>
    </source>
</evidence>
<dbReference type="InterPro" id="IPR002379">
    <property type="entry name" value="ATPase_proteolipid_c-like_dom"/>
</dbReference>
<dbReference type="FunFam" id="1.20.120.610:FF:000002">
    <property type="entry name" value="V-type proton ATPase proteolipid subunit"/>
    <property type="match status" value="1"/>
</dbReference>
<protein>
    <recommendedName>
        <fullName evidence="11">V-ATPase proteolipid subunit C-like domain-containing protein</fullName>
    </recommendedName>
</protein>
<dbReference type="STRING" id="1890364.A0A2P6NAP2"/>
<feature type="transmembrane region" description="Helical" evidence="9">
    <location>
        <begin position="459"/>
        <end position="484"/>
    </location>
</feature>
<keyword evidence="8 9" id="KW-0472">Membrane</keyword>
<evidence type="ECO:0000256" key="10">
    <source>
        <dbReference type="SAM" id="MobiDB-lite"/>
    </source>
</evidence>
<comment type="subcellular location">
    <subcellularLocation>
        <location evidence="1">Membrane</location>
        <topology evidence="1">Multi-pass membrane protein</topology>
    </subcellularLocation>
</comment>
<feature type="transmembrane region" description="Helical" evidence="9">
    <location>
        <begin position="410"/>
        <end position="439"/>
    </location>
</feature>
<keyword evidence="13" id="KW-1185">Reference proteome</keyword>
<dbReference type="InterPro" id="IPR000245">
    <property type="entry name" value="ATPase_proteolipid_csu"/>
</dbReference>
<dbReference type="GO" id="GO:0046961">
    <property type="term" value="F:proton-transporting ATPase activity, rotational mechanism"/>
    <property type="evidence" value="ECO:0007669"/>
    <property type="project" value="InterPro"/>
</dbReference>
<evidence type="ECO:0000256" key="1">
    <source>
        <dbReference type="ARBA" id="ARBA00004141"/>
    </source>
</evidence>
<keyword evidence="7 9" id="KW-0406">Ion transport</keyword>
<comment type="caution">
    <text evidence="12">The sequence shown here is derived from an EMBL/GenBank/DDBJ whole genome shotgun (WGS) entry which is preliminary data.</text>
</comment>
<dbReference type="Pfam" id="PF00137">
    <property type="entry name" value="ATP-synt_C"/>
    <property type="match status" value="2"/>
</dbReference>
<evidence type="ECO:0000256" key="2">
    <source>
        <dbReference type="ARBA" id="ARBA00007296"/>
    </source>
</evidence>
<evidence type="ECO:0000256" key="6">
    <source>
        <dbReference type="ARBA" id="ARBA00022989"/>
    </source>
</evidence>
<feature type="domain" description="V-ATPase proteolipid subunit C-like" evidence="11">
    <location>
        <begin position="136"/>
        <end position="191"/>
    </location>
</feature>
<feature type="transmembrane region" description="Helical" evidence="9">
    <location>
        <begin position="88"/>
        <end position="110"/>
    </location>
</feature>
<feature type="region of interest" description="Disordered" evidence="10">
    <location>
        <begin position="341"/>
        <end position="374"/>
    </location>
</feature>
<dbReference type="InParanoid" id="A0A2P6NAP2"/>
<feature type="transmembrane region" description="Helical" evidence="9">
    <location>
        <begin position="170"/>
        <end position="193"/>
    </location>
</feature>
<dbReference type="CDD" id="cd18178">
    <property type="entry name" value="ATP-synt_Vo_c_ATP6F_rpt2"/>
    <property type="match status" value="1"/>
</dbReference>
<dbReference type="Gene3D" id="1.20.120.610">
    <property type="entry name" value="lithium bound rotor ring of v- atpase"/>
    <property type="match status" value="1"/>
</dbReference>
<accession>A0A2P6NAP2</accession>
<name>A0A2P6NAP2_9EUKA</name>
<evidence type="ECO:0000256" key="3">
    <source>
        <dbReference type="ARBA" id="ARBA00022448"/>
    </source>
</evidence>
<dbReference type="OrthoDB" id="10264021at2759"/>
<keyword evidence="5" id="KW-0375">Hydrogen ion transport</keyword>
<comment type="caution">
    <text evidence="9">Lacks conserved residue(s) required for the propagation of feature annotation.</text>
</comment>
<dbReference type="SUPFAM" id="SSF81333">
    <property type="entry name" value="F1F0 ATP synthase subunit C"/>
    <property type="match status" value="2"/>
</dbReference>
<feature type="transmembrane region" description="Helical" evidence="9">
    <location>
        <begin position="46"/>
        <end position="68"/>
    </location>
</feature>